<dbReference type="SUPFAM" id="SSF47644">
    <property type="entry name" value="Methionine synthase domain"/>
    <property type="match status" value="1"/>
</dbReference>
<organism evidence="6 7">
    <name type="scientific">Desulfoscipio geothermicus DSM 3669</name>
    <dbReference type="NCBI Taxonomy" id="1121426"/>
    <lineage>
        <taxon>Bacteria</taxon>
        <taxon>Bacillati</taxon>
        <taxon>Bacillota</taxon>
        <taxon>Clostridia</taxon>
        <taxon>Eubacteriales</taxon>
        <taxon>Desulfallaceae</taxon>
        <taxon>Desulfoscipio</taxon>
    </lineage>
</organism>
<dbReference type="Proteomes" id="UP000199584">
    <property type="component" value="Unassembled WGS sequence"/>
</dbReference>
<evidence type="ECO:0000256" key="3">
    <source>
        <dbReference type="ARBA" id="ARBA00023285"/>
    </source>
</evidence>
<sequence>MMQNFSSIAQAVIEGDVGRVQELVNFALGTKLCTPEELLTFHLLPGMDEIGRQFKANEIHIPEVLLSSRALQAGVIKIKHYFPDNSAQEKAKVLLGTVAGDLHDIGKRLVGIFLKSSGFQVIDVGIDVAPEDFVRYVKEYQPDVLGMSALLNTTMIWMGETIKLLKKQKLIHNCKVIVGGNPVTPEFARQIGADGYAETALDAVSCTNKLLGLQ</sequence>
<accession>A0A1I6DEL5</accession>
<dbReference type="InterPro" id="IPR006158">
    <property type="entry name" value="Cobalamin-bd"/>
</dbReference>
<dbReference type="SUPFAM" id="SSF52242">
    <property type="entry name" value="Cobalamin (vitamin B12)-binding domain"/>
    <property type="match status" value="1"/>
</dbReference>
<dbReference type="PANTHER" id="PTHR45833:SF1">
    <property type="entry name" value="METHIONINE SYNTHASE"/>
    <property type="match status" value="1"/>
</dbReference>
<feature type="domain" description="B12-binding" evidence="4">
    <location>
        <begin position="90"/>
        <end position="214"/>
    </location>
</feature>
<dbReference type="InterPro" id="IPR050554">
    <property type="entry name" value="Met_Synthase/Corrinoid"/>
</dbReference>
<dbReference type="InterPro" id="IPR003759">
    <property type="entry name" value="Cbl-bd_cap"/>
</dbReference>
<keyword evidence="6" id="KW-0489">Methyltransferase</keyword>
<dbReference type="STRING" id="39060.SAMN05660706_109115"/>
<dbReference type="AlphaFoldDB" id="A0A1I6DEL5"/>
<dbReference type="InterPro" id="IPR036594">
    <property type="entry name" value="Meth_synthase_dom"/>
</dbReference>
<protein>
    <submittedName>
        <fullName evidence="6">5-methyltetrahydrofolate--homocysteine methyltransferase</fullName>
    </submittedName>
</protein>
<evidence type="ECO:0000256" key="2">
    <source>
        <dbReference type="ARBA" id="ARBA00022723"/>
    </source>
</evidence>
<dbReference type="InterPro" id="IPR036724">
    <property type="entry name" value="Cobalamin-bd_sf"/>
</dbReference>
<name>A0A1I6DEL5_9FIRM</name>
<dbReference type="EMBL" id="FOYM01000009">
    <property type="protein sequence ID" value="SFR03905.1"/>
    <property type="molecule type" value="Genomic_DNA"/>
</dbReference>
<evidence type="ECO:0000259" key="4">
    <source>
        <dbReference type="PROSITE" id="PS51332"/>
    </source>
</evidence>
<evidence type="ECO:0000259" key="5">
    <source>
        <dbReference type="PROSITE" id="PS51337"/>
    </source>
</evidence>
<comment type="similarity">
    <text evidence="1">Belongs to the methylamine corrinoid protein family.</text>
</comment>
<dbReference type="Gene3D" id="3.40.50.280">
    <property type="entry name" value="Cobalamin-binding domain"/>
    <property type="match status" value="1"/>
</dbReference>
<dbReference type="FunFam" id="3.40.50.280:FF:000003">
    <property type="entry name" value="Dimethylamine methyltransferase corrinoid protein"/>
    <property type="match status" value="1"/>
</dbReference>
<evidence type="ECO:0000313" key="6">
    <source>
        <dbReference type="EMBL" id="SFR03905.1"/>
    </source>
</evidence>
<proteinExistence type="inferred from homology"/>
<gene>
    <name evidence="6" type="ORF">SAMN05660706_109115</name>
</gene>
<keyword evidence="3" id="KW-0170">Cobalt</keyword>
<evidence type="ECO:0000313" key="7">
    <source>
        <dbReference type="Proteomes" id="UP000199584"/>
    </source>
</evidence>
<dbReference type="Pfam" id="PF02310">
    <property type="entry name" value="B12-binding"/>
    <property type="match status" value="1"/>
</dbReference>
<feature type="domain" description="B12-binding N-terminal" evidence="5">
    <location>
        <begin position="1"/>
        <end position="90"/>
    </location>
</feature>
<dbReference type="Pfam" id="PF02607">
    <property type="entry name" value="B12-binding_2"/>
    <property type="match status" value="1"/>
</dbReference>
<dbReference type="GO" id="GO:0031419">
    <property type="term" value="F:cobalamin binding"/>
    <property type="evidence" value="ECO:0007669"/>
    <property type="project" value="InterPro"/>
</dbReference>
<reference evidence="7" key="1">
    <citation type="submission" date="2016-10" db="EMBL/GenBank/DDBJ databases">
        <authorList>
            <person name="Varghese N."/>
            <person name="Submissions S."/>
        </authorList>
    </citation>
    <scope>NUCLEOTIDE SEQUENCE [LARGE SCALE GENOMIC DNA]</scope>
    <source>
        <strain evidence="7">DSM 3669</strain>
    </source>
</reference>
<dbReference type="CDD" id="cd02070">
    <property type="entry name" value="corrinoid_protein_B12-BD"/>
    <property type="match status" value="1"/>
</dbReference>
<keyword evidence="2" id="KW-0479">Metal-binding</keyword>
<keyword evidence="7" id="KW-1185">Reference proteome</keyword>
<dbReference type="GO" id="GO:0032259">
    <property type="term" value="P:methylation"/>
    <property type="evidence" value="ECO:0007669"/>
    <property type="project" value="UniProtKB-KW"/>
</dbReference>
<dbReference type="GO" id="GO:0008705">
    <property type="term" value="F:methionine synthase activity"/>
    <property type="evidence" value="ECO:0007669"/>
    <property type="project" value="TreeGrafter"/>
</dbReference>
<dbReference type="PROSITE" id="PS51337">
    <property type="entry name" value="B12_BINDING_NTER"/>
    <property type="match status" value="1"/>
</dbReference>
<dbReference type="GO" id="GO:0050667">
    <property type="term" value="P:homocysteine metabolic process"/>
    <property type="evidence" value="ECO:0007669"/>
    <property type="project" value="TreeGrafter"/>
</dbReference>
<dbReference type="Gene3D" id="1.10.1240.10">
    <property type="entry name" value="Methionine synthase domain"/>
    <property type="match status" value="1"/>
</dbReference>
<evidence type="ECO:0000256" key="1">
    <source>
        <dbReference type="ARBA" id="ARBA00010854"/>
    </source>
</evidence>
<dbReference type="GO" id="GO:0005829">
    <property type="term" value="C:cytosol"/>
    <property type="evidence" value="ECO:0007669"/>
    <property type="project" value="TreeGrafter"/>
</dbReference>
<dbReference type="GO" id="GO:0046872">
    <property type="term" value="F:metal ion binding"/>
    <property type="evidence" value="ECO:0007669"/>
    <property type="project" value="UniProtKB-KW"/>
</dbReference>
<dbReference type="GO" id="GO:0046653">
    <property type="term" value="P:tetrahydrofolate metabolic process"/>
    <property type="evidence" value="ECO:0007669"/>
    <property type="project" value="TreeGrafter"/>
</dbReference>
<dbReference type="PROSITE" id="PS51332">
    <property type="entry name" value="B12_BINDING"/>
    <property type="match status" value="1"/>
</dbReference>
<dbReference type="PANTHER" id="PTHR45833">
    <property type="entry name" value="METHIONINE SYNTHASE"/>
    <property type="match status" value="1"/>
</dbReference>
<dbReference type="SMART" id="SM01018">
    <property type="entry name" value="B12-binding_2"/>
    <property type="match status" value="1"/>
</dbReference>
<keyword evidence="6" id="KW-0808">Transferase</keyword>